<evidence type="ECO:0000256" key="3">
    <source>
        <dbReference type="ARBA" id="ARBA00022452"/>
    </source>
</evidence>
<dbReference type="InterPro" id="IPR012910">
    <property type="entry name" value="Plug_dom"/>
</dbReference>
<evidence type="ECO:0000256" key="1">
    <source>
        <dbReference type="ARBA" id="ARBA00004571"/>
    </source>
</evidence>
<dbReference type="Gene3D" id="2.40.170.20">
    <property type="entry name" value="TonB-dependent receptor, beta-barrel domain"/>
    <property type="match status" value="1"/>
</dbReference>
<evidence type="ECO:0000256" key="8">
    <source>
        <dbReference type="ARBA" id="ARBA00023077"/>
    </source>
</evidence>
<keyword evidence="3 11" id="KW-1134">Transmembrane beta strand</keyword>
<sequence length="1113" mass="120924">MKKNVPRINQVRLNQFLKIFLMFKFILALVIVSSFQVFAKGYGQTVINVNFQNVTLKKAFKEIEKKSDYRFLYNDDILAKNELPASLNVANASLDETMAALLAKTNLVYKLSENNLVILSEKGATVSVLTVTGKVTDEAGMPMPGVSIKVKGTSAGSQTDVQGRYVLNIPDASASNVVLVFSFVGYTTQEVPLNGSSSLNVQLKASSNSLNEVIVVGYGSVKKKDLTGSVSVVNVDNAKKTASYDVAKLLQGQAAGVSVQGSGEPGGFVQIKIRGISTFGNNSPLFVIDGVPIDAPFDFPTDNIETIQVLKDASAAAIYGSRAATGVVIITSKKGKSGPLKVNYNGYYGLQNIAKRMDVTDRVGYQKITTAAELNAGLTIAPANDPTNAAFISKTNTDWQKEMFKTGKIQDHNLNLSGGSDAISYNVGLGYFDNTSTLSGPQSYKRYNFTGSFQGKKGIFSFGGKTAYTQSHKNNPAITSSHAVFGGGLTSMLTAIPTMPVYDPNRLGGYGGSDNVTQRAITLNVIGMNNLVTDYSNRNRMFGNFWGELELVKNLKYKVNVSYDRTDYENFHYEPSYDLGFYYLNTKYYLNDQNGNAHTGLVENTLSYQLTAGKHKFDVLAGTSYQEDHNQFVTGTASAAGSLQFFTFGSIADPTSKGLDGYKDASTLLSYFGRLNYNYDSRYLLTVNFRRDGSSRFGPKNRFGNFPSVAAAWNVGNEKAFHLPSFISSLKLRTGYGVLGNQNFANYMYQSYINGNASYLFGNTLAPGATTVAVSDPSIKWESTSTANAAIDFGFFQDKLAFTAEYFYKKSTDILAGIPLPLSVGSVPASVTTNAASTENKGVEFSVSYRENIGKLQLNVTANANTLKNKVLKLGGTNNPIYGAGSKTEVGREVGELYGFVTEGIFQNQADITSHATQTLAAPGDVKFKDVNGDHVITDADRVYLGSVIPKLYYGLNVGASYQNFDASFFLQGSSGNKVFNGVYHDLMVGQYGNSSTAELNFWTPTNTNTNIPRPIIGDPNGNARFSDRFVESGSYIKLQNAQLGYTIPKNILNKTHVFSSLRVYLSGQNLLIISKYRGYDPDFISDGLFSRGYDYGSFPNPRTVMLGVQVGL</sequence>
<comment type="subcellular location">
    <subcellularLocation>
        <location evidence="1 11">Cell outer membrane</location>
        <topology evidence="1 11">Multi-pass membrane protein</topology>
    </subcellularLocation>
</comment>
<evidence type="ECO:0000313" key="13">
    <source>
        <dbReference type="EMBL" id="QEC77746.1"/>
    </source>
</evidence>
<evidence type="ECO:0000256" key="11">
    <source>
        <dbReference type="PROSITE-ProRule" id="PRU01360"/>
    </source>
</evidence>
<dbReference type="InterPro" id="IPR039426">
    <property type="entry name" value="TonB-dep_rcpt-like"/>
</dbReference>
<keyword evidence="5 11" id="KW-0812">Transmembrane</keyword>
<dbReference type="InterPro" id="IPR008969">
    <property type="entry name" value="CarboxyPept-like_regulatory"/>
</dbReference>
<evidence type="ECO:0000256" key="5">
    <source>
        <dbReference type="ARBA" id="ARBA00022692"/>
    </source>
</evidence>
<dbReference type="InterPro" id="IPR023996">
    <property type="entry name" value="TonB-dep_OMP_SusC/RagA"/>
</dbReference>
<dbReference type="PANTHER" id="PTHR32552:SF81">
    <property type="entry name" value="TONB-DEPENDENT OUTER MEMBRANE RECEPTOR"/>
    <property type="match status" value="1"/>
</dbReference>
<accession>A0A5B8W4C3</accession>
<dbReference type="KEGG" id="mgk:FSB76_18015"/>
<dbReference type="InterPro" id="IPR036942">
    <property type="entry name" value="Beta-barrel_TonB_sf"/>
</dbReference>
<dbReference type="NCBIfam" id="TIGR04056">
    <property type="entry name" value="OMP_RagA_SusC"/>
    <property type="match status" value="1"/>
</dbReference>
<keyword evidence="4" id="KW-0410">Iron transport</keyword>
<dbReference type="Gene3D" id="2.60.40.1120">
    <property type="entry name" value="Carboxypeptidase-like, regulatory domain"/>
    <property type="match status" value="1"/>
</dbReference>
<keyword evidence="6" id="KW-0408">Iron</keyword>
<dbReference type="Pfam" id="PF13715">
    <property type="entry name" value="CarbopepD_reg_2"/>
    <property type="match status" value="1"/>
</dbReference>
<evidence type="ECO:0000259" key="12">
    <source>
        <dbReference type="SMART" id="SM00965"/>
    </source>
</evidence>
<comment type="similarity">
    <text evidence="11">Belongs to the TonB-dependent receptor family.</text>
</comment>
<keyword evidence="10 11" id="KW-0998">Cell outer membrane</keyword>
<evidence type="ECO:0000256" key="10">
    <source>
        <dbReference type="ARBA" id="ARBA00023237"/>
    </source>
</evidence>
<dbReference type="InterPro" id="IPR023997">
    <property type="entry name" value="TonB-dep_OMP_SusC/RagA_CS"/>
</dbReference>
<gene>
    <name evidence="13" type="ORF">FSB76_18015</name>
</gene>
<evidence type="ECO:0000313" key="14">
    <source>
        <dbReference type="Proteomes" id="UP000321362"/>
    </source>
</evidence>
<dbReference type="InterPro" id="IPR011662">
    <property type="entry name" value="Secretin/TonB_short_N"/>
</dbReference>
<dbReference type="NCBIfam" id="TIGR04057">
    <property type="entry name" value="SusC_RagA_signa"/>
    <property type="match status" value="1"/>
</dbReference>
<dbReference type="SUPFAM" id="SSF56935">
    <property type="entry name" value="Porins"/>
    <property type="match status" value="1"/>
</dbReference>
<keyword evidence="2 11" id="KW-0813">Transport</keyword>
<organism evidence="13 14">
    <name type="scientific">Mucilaginibacter ginsenosidivorax</name>
    <dbReference type="NCBI Taxonomy" id="862126"/>
    <lineage>
        <taxon>Bacteria</taxon>
        <taxon>Pseudomonadati</taxon>
        <taxon>Bacteroidota</taxon>
        <taxon>Sphingobacteriia</taxon>
        <taxon>Sphingobacteriales</taxon>
        <taxon>Sphingobacteriaceae</taxon>
        <taxon>Mucilaginibacter</taxon>
    </lineage>
</organism>
<dbReference type="PANTHER" id="PTHR32552">
    <property type="entry name" value="FERRICHROME IRON RECEPTOR-RELATED"/>
    <property type="match status" value="1"/>
</dbReference>
<proteinExistence type="inferred from homology"/>
<dbReference type="Pfam" id="PF07715">
    <property type="entry name" value="Plug"/>
    <property type="match status" value="1"/>
</dbReference>
<name>A0A5B8W4C3_9SPHI</name>
<dbReference type="InterPro" id="IPR037066">
    <property type="entry name" value="Plug_dom_sf"/>
</dbReference>
<evidence type="ECO:0000256" key="7">
    <source>
        <dbReference type="ARBA" id="ARBA00023065"/>
    </source>
</evidence>
<keyword evidence="14" id="KW-1185">Reference proteome</keyword>
<evidence type="ECO:0000256" key="9">
    <source>
        <dbReference type="ARBA" id="ARBA00023136"/>
    </source>
</evidence>
<keyword evidence="9 11" id="KW-0472">Membrane</keyword>
<dbReference type="PROSITE" id="PS52016">
    <property type="entry name" value="TONB_DEPENDENT_REC_3"/>
    <property type="match status" value="1"/>
</dbReference>
<feature type="domain" description="Secretin/TonB short N-terminal" evidence="12">
    <location>
        <begin position="69"/>
        <end position="122"/>
    </location>
</feature>
<dbReference type="GO" id="GO:0006826">
    <property type="term" value="P:iron ion transport"/>
    <property type="evidence" value="ECO:0007669"/>
    <property type="project" value="UniProtKB-KW"/>
</dbReference>
<protein>
    <submittedName>
        <fullName evidence="13">TonB-dependent receptor</fullName>
    </submittedName>
</protein>
<keyword evidence="13" id="KW-0675">Receptor</keyword>
<keyword evidence="7" id="KW-0406">Ion transport</keyword>
<evidence type="ECO:0000256" key="6">
    <source>
        <dbReference type="ARBA" id="ARBA00023004"/>
    </source>
</evidence>
<dbReference type="EMBL" id="CP042437">
    <property type="protein sequence ID" value="QEC77746.1"/>
    <property type="molecule type" value="Genomic_DNA"/>
</dbReference>
<dbReference type="AlphaFoldDB" id="A0A5B8W4C3"/>
<keyword evidence="8" id="KW-0798">TonB box</keyword>
<dbReference type="Proteomes" id="UP000321362">
    <property type="component" value="Chromosome"/>
</dbReference>
<dbReference type="SUPFAM" id="SSF49464">
    <property type="entry name" value="Carboxypeptidase regulatory domain-like"/>
    <property type="match status" value="1"/>
</dbReference>
<dbReference type="GO" id="GO:0009279">
    <property type="term" value="C:cell outer membrane"/>
    <property type="evidence" value="ECO:0007669"/>
    <property type="project" value="UniProtKB-SubCell"/>
</dbReference>
<dbReference type="SMART" id="SM00965">
    <property type="entry name" value="STN"/>
    <property type="match status" value="1"/>
</dbReference>
<evidence type="ECO:0000256" key="4">
    <source>
        <dbReference type="ARBA" id="ARBA00022496"/>
    </source>
</evidence>
<evidence type="ECO:0000256" key="2">
    <source>
        <dbReference type="ARBA" id="ARBA00022448"/>
    </source>
</evidence>
<reference evidence="13 14" key="1">
    <citation type="journal article" date="2013" name="J. Microbiol.">
        <title>Mucilaginibacter ginsenosidivorax sp. nov., with ginsenoside converting activity isolated from sediment.</title>
        <authorList>
            <person name="Kim J.K."/>
            <person name="Choi T.E."/>
            <person name="Liu Q.M."/>
            <person name="Park H.Y."/>
            <person name="Yi T.H."/>
            <person name="Yoon M.H."/>
            <person name="Kim S.C."/>
            <person name="Im W.T."/>
        </authorList>
    </citation>
    <scope>NUCLEOTIDE SEQUENCE [LARGE SCALE GENOMIC DNA]</scope>
    <source>
        <strain evidence="13 14">KHI28</strain>
    </source>
</reference>
<dbReference type="Gene3D" id="2.170.130.10">
    <property type="entry name" value="TonB-dependent receptor, plug domain"/>
    <property type="match status" value="1"/>
</dbReference>